<evidence type="ECO:0000256" key="1">
    <source>
        <dbReference type="SAM" id="Phobius"/>
    </source>
</evidence>
<keyword evidence="3" id="KW-0808">Transferase</keyword>
<evidence type="ECO:0000313" key="3">
    <source>
        <dbReference type="EMBL" id="GAA4364678.1"/>
    </source>
</evidence>
<organism evidence="3 4">
    <name type="scientific">Hymenobacter saemangeumensis</name>
    <dbReference type="NCBI Taxonomy" id="1084522"/>
    <lineage>
        <taxon>Bacteria</taxon>
        <taxon>Pseudomonadati</taxon>
        <taxon>Bacteroidota</taxon>
        <taxon>Cytophagia</taxon>
        <taxon>Cytophagales</taxon>
        <taxon>Hymenobacteraceae</taxon>
        <taxon>Hymenobacter</taxon>
    </lineage>
</organism>
<name>A0ABP8INV0_9BACT</name>
<feature type="domain" description="Acyltransferase 3" evidence="2">
    <location>
        <begin position="1"/>
        <end position="339"/>
    </location>
</feature>
<protein>
    <submittedName>
        <fullName evidence="3">Acyltransferase</fullName>
    </submittedName>
</protein>
<keyword evidence="1" id="KW-0812">Transmembrane</keyword>
<accession>A0ABP8INV0</accession>
<evidence type="ECO:0000313" key="4">
    <source>
        <dbReference type="Proteomes" id="UP001501153"/>
    </source>
</evidence>
<dbReference type="PANTHER" id="PTHR23028:SF53">
    <property type="entry name" value="ACYL_TRANSF_3 DOMAIN-CONTAINING PROTEIN"/>
    <property type="match status" value="1"/>
</dbReference>
<feature type="transmembrane region" description="Helical" evidence="1">
    <location>
        <begin position="199"/>
        <end position="219"/>
    </location>
</feature>
<comment type="caution">
    <text evidence="3">The sequence shown here is derived from an EMBL/GenBank/DDBJ whole genome shotgun (WGS) entry which is preliminary data.</text>
</comment>
<dbReference type="GO" id="GO:0016746">
    <property type="term" value="F:acyltransferase activity"/>
    <property type="evidence" value="ECO:0007669"/>
    <property type="project" value="UniProtKB-KW"/>
</dbReference>
<evidence type="ECO:0000259" key="2">
    <source>
        <dbReference type="Pfam" id="PF01757"/>
    </source>
</evidence>
<keyword evidence="1" id="KW-0472">Membrane</keyword>
<feature type="transmembrane region" description="Helical" evidence="1">
    <location>
        <begin position="29"/>
        <end position="51"/>
    </location>
</feature>
<gene>
    <name evidence="3" type="ORF">GCM10023185_34390</name>
</gene>
<reference evidence="4" key="1">
    <citation type="journal article" date="2019" name="Int. J. Syst. Evol. Microbiol.">
        <title>The Global Catalogue of Microorganisms (GCM) 10K type strain sequencing project: providing services to taxonomists for standard genome sequencing and annotation.</title>
        <authorList>
            <consortium name="The Broad Institute Genomics Platform"/>
            <consortium name="The Broad Institute Genome Sequencing Center for Infectious Disease"/>
            <person name="Wu L."/>
            <person name="Ma J."/>
        </authorList>
    </citation>
    <scope>NUCLEOTIDE SEQUENCE [LARGE SCALE GENOMIC DNA]</scope>
    <source>
        <strain evidence="4">JCM 17923</strain>
    </source>
</reference>
<keyword evidence="1" id="KW-1133">Transmembrane helix</keyword>
<sequence>MLLVIVDHVEGFRFDFGLSSFWGNPAVPMLGQLGVTLFFVLSGFLITYLLLEEKEKLGEIKFGAFYLRRVLRIWPLYYVVVILGLFVFPHLDFFFFPHQTPLVSQSLGMKTALYAFILPNVAKELYPAVPYLSQAWSIGVEEQFYIIWPVLVHFSRSYLRNFVLLAGGVFVVAQLSWALTTPQRHILPINEVTDFIKNFLFFFRIQCMAIGGIFALVLLRNWTGILSVLTSRLVQAAAWTLTLALIVRGQTIPYATHEMYSVLFGVLVLNLAQTDTSVVSLRHKWLDYLGRISYGLYMLHGIAVVVGIRVASLLVADASPAHHLLTFLVAVVVSILLAALSYHYLETPFLTIKKRFARIQSGS</sequence>
<dbReference type="Pfam" id="PF01757">
    <property type="entry name" value="Acyl_transf_3"/>
    <property type="match status" value="1"/>
</dbReference>
<feature type="transmembrane region" description="Helical" evidence="1">
    <location>
        <begin position="254"/>
        <end position="272"/>
    </location>
</feature>
<feature type="transmembrane region" description="Helical" evidence="1">
    <location>
        <begin position="71"/>
        <end position="91"/>
    </location>
</feature>
<dbReference type="InterPro" id="IPR002656">
    <property type="entry name" value="Acyl_transf_3_dom"/>
</dbReference>
<dbReference type="InterPro" id="IPR050879">
    <property type="entry name" value="Acyltransferase_3"/>
</dbReference>
<feature type="transmembrane region" description="Helical" evidence="1">
    <location>
        <begin position="324"/>
        <end position="345"/>
    </location>
</feature>
<keyword evidence="4" id="KW-1185">Reference proteome</keyword>
<feature type="transmembrane region" description="Helical" evidence="1">
    <location>
        <begin position="292"/>
        <end position="312"/>
    </location>
</feature>
<proteinExistence type="predicted"/>
<dbReference type="PANTHER" id="PTHR23028">
    <property type="entry name" value="ACETYLTRANSFERASE"/>
    <property type="match status" value="1"/>
</dbReference>
<feature type="transmembrane region" description="Helical" evidence="1">
    <location>
        <begin position="158"/>
        <end position="179"/>
    </location>
</feature>
<dbReference type="EMBL" id="BAABGZ010000072">
    <property type="protein sequence ID" value="GAA4364678.1"/>
    <property type="molecule type" value="Genomic_DNA"/>
</dbReference>
<dbReference type="Proteomes" id="UP001501153">
    <property type="component" value="Unassembled WGS sequence"/>
</dbReference>
<keyword evidence="3" id="KW-0012">Acyltransferase</keyword>